<proteinExistence type="predicted"/>
<protein>
    <submittedName>
        <fullName evidence="1">Uncharacterized protein</fullName>
    </submittedName>
</protein>
<dbReference type="AlphaFoldDB" id="A0A0A8Y5C2"/>
<accession>A0A0A8Y5C2</accession>
<reference evidence="1" key="1">
    <citation type="submission" date="2014-09" db="EMBL/GenBank/DDBJ databases">
        <authorList>
            <person name="Magalhaes I.L.F."/>
            <person name="Oliveira U."/>
            <person name="Santos F.R."/>
            <person name="Vidigal T.H.D.A."/>
            <person name="Brescovit A.D."/>
            <person name="Santos A.J."/>
        </authorList>
    </citation>
    <scope>NUCLEOTIDE SEQUENCE</scope>
    <source>
        <tissue evidence="1">Shoot tissue taken approximately 20 cm above the soil surface</tissue>
    </source>
</reference>
<sequence length="68" mass="7960">MIWKKLLLSSDLLMNWKKFCCVTLVVIWSSSRYAVILYEWTCNCFISVLKLMPRIFACNAAFVTCSQQ</sequence>
<name>A0A0A8Y5C2_ARUDO</name>
<reference evidence="1" key="2">
    <citation type="journal article" date="2015" name="Data Brief">
        <title>Shoot transcriptome of the giant reed, Arundo donax.</title>
        <authorList>
            <person name="Barrero R.A."/>
            <person name="Guerrero F.D."/>
            <person name="Moolhuijzen P."/>
            <person name="Goolsby J.A."/>
            <person name="Tidwell J."/>
            <person name="Bellgard S.E."/>
            <person name="Bellgard M.I."/>
        </authorList>
    </citation>
    <scope>NUCLEOTIDE SEQUENCE</scope>
    <source>
        <tissue evidence="1">Shoot tissue taken approximately 20 cm above the soil surface</tissue>
    </source>
</reference>
<organism evidence="1">
    <name type="scientific">Arundo donax</name>
    <name type="common">Giant reed</name>
    <name type="synonym">Donax arundinaceus</name>
    <dbReference type="NCBI Taxonomy" id="35708"/>
    <lineage>
        <taxon>Eukaryota</taxon>
        <taxon>Viridiplantae</taxon>
        <taxon>Streptophyta</taxon>
        <taxon>Embryophyta</taxon>
        <taxon>Tracheophyta</taxon>
        <taxon>Spermatophyta</taxon>
        <taxon>Magnoliopsida</taxon>
        <taxon>Liliopsida</taxon>
        <taxon>Poales</taxon>
        <taxon>Poaceae</taxon>
        <taxon>PACMAD clade</taxon>
        <taxon>Arundinoideae</taxon>
        <taxon>Arundineae</taxon>
        <taxon>Arundo</taxon>
    </lineage>
</organism>
<dbReference type="EMBL" id="GBRH01276719">
    <property type="protein sequence ID" value="JAD21176.1"/>
    <property type="molecule type" value="Transcribed_RNA"/>
</dbReference>
<evidence type="ECO:0000313" key="1">
    <source>
        <dbReference type="EMBL" id="JAD21176.1"/>
    </source>
</evidence>